<dbReference type="GO" id="GO:0005615">
    <property type="term" value="C:extracellular space"/>
    <property type="evidence" value="ECO:0007669"/>
    <property type="project" value="TreeGrafter"/>
</dbReference>
<evidence type="ECO:0000313" key="5">
    <source>
        <dbReference type="Proteomes" id="UP001168990"/>
    </source>
</evidence>
<evidence type="ECO:0000259" key="2">
    <source>
        <dbReference type="Pfam" id="PF11838"/>
    </source>
</evidence>
<organism evidence="4 5">
    <name type="scientific">Microctonus aethiopoides</name>
    <dbReference type="NCBI Taxonomy" id="144406"/>
    <lineage>
        <taxon>Eukaryota</taxon>
        <taxon>Metazoa</taxon>
        <taxon>Ecdysozoa</taxon>
        <taxon>Arthropoda</taxon>
        <taxon>Hexapoda</taxon>
        <taxon>Insecta</taxon>
        <taxon>Pterygota</taxon>
        <taxon>Neoptera</taxon>
        <taxon>Endopterygota</taxon>
        <taxon>Hymenoptera</taxon>
        <taxon>Apocrita</taxon>
        <taxon>Ichneumonoidea</taxon>
        <taxon>Braconidae</taxon>
        <taxon>Euphorinae</taxon>
        <taxon>Microctonus</taxon>
    </lineage>
</organism>
<sequence>MNNSLTQDVIPISYKVKLNTDFENNIKLDGNAEINMNVINSTDVIILRAKNIIIKPNAHLKCDYPTIEPVISTIEPLDNITELFKIILSNKLEVGSNCNLTFNYTRDDATSSTFKTPLIGSICDETILASWNLACDVIPCPFDRTLKARFTISVEHSKHYIALSHMDAIKVELNSENPLRLITHFAESPEIYPIQFVLLLGNFIKDDHNENFQIFTTRKSPLSPNYVQEMGTKMMNTISNCTGVPYENLGLKKLKTIMGEFDSLYFFSLPYDGISNYGCALIDENYSRIHVLNRAQLIDDAFSLARAEQLDFEVVFSLLTYLKQESDPIPWAVAYQYLPIMCMFLKNTKNLAEKLEQKMLSGQLNDTVLIMTGTKDFLEWAKEIKPVLVDPESTKKLINWLDDPEKNPLSGKEGKSIMCDALKDASQELWDKVWDKYNITKDSQLIYPMLCTKNITISRQYLLRSLPNNASRDKIISTFKSLHFRDTKGMTVIVDYIIEHHNKTTDLRIFNKRRFNELKTLIEANKASIIQPDEKIKDIGKKLKYLDNIHGTTEFFEKYMTIDSNNSIRIRDSFYDCPL</sequence>
<reference evidence="4" key="1">
    <citation type="journal article" date="2023" name="bioRxiv">
        <title>Scaffold-level genome assemblies of two parasitoid biocontrol wasps reveal the parthenogenesis mechanism and an associated novel virus.</title>
        <authorList>
            <person name="Inwood S."/>
            <person name="Skelly J."/>
            <person name="Guhlin J."/>
            <person name="Harrop T."/>
            <person name="Goldson S."/>
            <person name="Dearden P."/>
        </authorList>
    </citation>
    <scope>NUCLEOTIDE SEQUENCE</scope>
    <source>
        <strain evidence="4">Irish</strain>
        <tissue evidence="4">Whole body</tissue>
    </source>
</reference>
<keyword evidence="5" id="KW-1185">Reference proteome</keyword>
<evidence type="ECO:0000259" key="3">
    <source>
        <dbReference type="Pfam" id="PF17900"/>
    </source>
</evidence>
<feature type="domain" description="ERAP1-like C-terminal" evidence="2">
    <location>
        <begin position="281"/>
        <end position="503"/>
    </location>
</feature>
<dbReference type="GO" id="GO:0006508">
    <property type="term" value="P:proteolysis"/>
    <property type="evidence" value="ECO:0007669"/>
    <property type="project" value="TreeGrafter"/>
</dbReference>
<dbReference type="Gene3D" id="1.25.50.20">
    <property type="match status" value="1"/>
</dbReference>
<dbReference type="GO" id="GO:0008270">
    <property type="term" value="F:zinc ion binding"/>
    <property type="evidence" value="ECO:0007669"/>
    <property type="project" value="TreeGrafter"/>
</dbReference>
<dbReference type="AlphaFoldDB" id="A0AA39F867"/>
<comment type="caution">
    <text evidence="4">The sequence shown here is derived from an EMBL/GenBank/DDBJ whole genome shotgun (WGS) entry which is preliminary data.</text>
</comment>
<dbReference type="InterPro" id="IPR045357">
    <property type="entry name" value="Aminopeptidase_N-like_N"/>
</dbReference>
<dbReference type="Gene3D" id="2.60.40.1730">
    <property type="entry name" value="tricorn interacting facor f3 domain"/>
    <property type="match status" value="1"/>
</dbReference>
<comment type="similarity">
    <text evidence="1">Belongs to the peptidase M1 family.</text>
</comment>
<evidence type="ECO:0000256" key="1">
    <source>
        <dbReference type="ARBA" id="ARBA00010136"/>
    </source>
</evidence>
<dbReference type="Proteomes" id="UP001168990">
    <property type="component" value="Unassembled WGS sequence"/>
</dbReference>
<dbReference type="Pfam" id="PF11838">
    <property type="entry name" value="ERAP1_C"/>
    <property type="match status" value="1"/>
</dbReference>
<dbReference type="InterPro" id="IPR042097">
    <property type="entry name" value="Aminopeptidase_N-like_N_sf"/>
</dbReference>
<dbReference type="PANTHER" id="PTHR11533">
    <property type="entry name" value="PROTEASE M1 ZINC METALLOPROTEASE"/>
    <property type="match status" value="1"/>
</dbReference>
<accession>A0AA39F867</accession>
<feature type="domain" description="Aminopeptidase N-like N-terminal" evidence="3">
    <location>
        <begin position="11"/>
        <end position="190"/>
    </location>
</feature>
<dbReference type="GO" id="GO:0005737">
    <property type="term" value="C:cytoplasm"/>
    <property type="evidence" value="ECO:0007669"/>
    <property type="project" value="TreeGrafter"/>
</dbReference>
<protein>
    <submittedName>
        <fullName evidence="4">Uncharacterized protein</fullName>
    </submittedName>
</protein>
<dbReference type="GO" id="GO:0043171">
    <property type="term" value="P:peptide catabolic process"/>
    <property type="evidence" value="ECO:0007669"/>
    <property type="project" value="TreeGrafter"/>
</dbReference>
<dbReference type="SUPFAM" id="SSF63737">
    <property type="entry name" value="Leukotriene A4 hydrolase N-terminal domain"/>
    <property type="match status" value="1"/>
</dbReference>
<name>A0AA39F867_9HYME</name>
<evidence type="ECO:0000313" key="4">
    <source>
        <dbReference type="EMBL" id="KAK0164614.1"/>
    </source>
</evidence>
<proteinExistence type="inferred from homology"/>
<dbReference type="InterPro" id="IPR050344">
    <property type="entry name" value="Peptidase_M1_aminopeptidases"/>
</dbReference>
<gene>
    <name evidence="4" type="ORF">PV328_003225</name>
</gene>
<dbReference type="EMBL" id="JAQQBS010001422">
    <property type="protein sequence ID" value="KAK0164614.1"/>
    <property type="molecule type" value="Genomic_DNA"/>
</dbReference>
<dbReference type="InterPro" id="IPR024571">
    <property type="entry name" value="ERAP1-like_C_dom"/>
</dbReference>
<reference evidence="4" key="2">
    <citation type="submission" date="2023-03" db="EMBL/GenBank/DDBJ databases">
        <authorList>
            <person name="Inwood S.N."/>
            <person name="Skelly J.G."/>
            <person name="Guhlin J."/>
            <person name="Harrop T.W.R."/>
            <person name="Goldson S.G."/>
            <person name="Dearden P.K."/>
        </authorList>
    </citation>
    <scope>NUCLEOTIDE SEQUENCE</scope>
    <source>
        <strain evidence="4">Irish</strain>
        <tissue evidence="4">Whole body</tissue>
    </source>
</reference>
<dbReference type="GO" id="GO:0016020">
    <property type="term" value="C:membrane"/>
    <property type="evidence" value="ECO:0007669"/>
    <property type="project" value="TreeGrafter"/>
</dbReference>
<dbReference type="GO" id="GO:0042277">
    <property type="term" value="F:peptide binding"/>
    <property type="evidence" value="ECO:0007669"/>
    <property type="project" value="TreeGrafter"/>
</dbReference>
<dbReference type="PANTHER" id="PTHR11533:SF21">
    <property type="entry name" value="AMINOPEPTIDASE"/>
    <property type="match status" value="1"/>
</dbReference>
<dbReference type="GO" id="GO:0070006">
    <property type="term" value="F:metalloaminopeptidase activity"/>
    <property type="evidence" value="ECO:0007669"/>
    <property type="project" value="TreeGrafter"/>
</dbReference>
<dbReference type="Pfam" id="PF17900">
    <property type="entry name" value="Peptidase_M1_N"/>
    <property type="match status" value="1"/>
</dbReference>